<comment type="caution">
    <text evidence="2">The sequence shown here is derived from an EMBL/GenBank/DDBJ whole genome shotgun (WGS) entry which is preliminary data.</text>
</comment>
<feature type="domain" description="TfoX N-terminal" evidence="1">
    <location>
        <begin position="22"/>
        <end position="101"/>
    </location>
</feature>
<proteinExistence type="predicted"/>
<dbReference type="AlphaFoldDB" id="A0A927K6W9"/>
<dbReference type="Proteomes" id="UP000616839">
    <property type="component" value="Unassembled WGS sequence"/>
</dbReference>
<reference evidence="2" key="1">
    <citation type="submission" date="2020-09" db="EMBL/GenBank/DDBJ databases">
        <title>Nocardioides sp. strain MJB4 16S ribosomal RNA gene Genome sequencing and assembly.</title>
        <authorList>
            <person name="Kim I."/>
        </authorList>
    </citation>
    <scope>NUCLEOTIDE SEQUENCE</scope>
    <source>
        <strain evidence="2">MJB4</strain>
    </source>
</reference>
<organism evidence="2 3">
    <name type="scientific">Nocardioides donggukensis</name>
    <dbReference type="NCBI Taxonomy" id="2774019"/>
    <lineage>
        <taxon>Bacteria</taxon>
        <taxon>Bacillati</taxon>
        <taxon>Actinomycetota</taxon>
        <taxon>Actinomycetes</taxon>
        <taxon>Propionibacteriales</taxon>
        <taxon>Nocardioidaceae</taxon>
        <taxon>Nocardioides</taxon>
    </lineage>
</organism>
<evidence type="ECO:0000313" key="2">
    <source>
        <dbReference type="EMBL" id="MBD8871041.1"/>
    </source>
</evidence>
<dbReference type="Pfam" id="PF04993">
    <property type="entry name" value="TfoX_N"/>
    <property type="match status" value="1"/>
</dbReference>
<keyword evidence="3" id="KW-1185">Reference proteome</keyword>
<accession>A0A927K6W9</accession>
<dbReference type="RefSeq" id="WP_192144385.1">
    <property type="nucleotide sequence ID" value="NZ_JACYXZ010000005.1"/>
</dbReference>
<name>A0A927K6W9_9ACTN</name>
<protein>
    <submittedName>
        <fullName evidence="2">TfoX/Sxy family protein</fullName>
    </submittedName>
</protein>
<gene>
    <name evidence="2" type="ORF">IE331_15555</name>
</gene>
<sequence>MTYDERLAGRVRDLLGDQVEAEKRMFGGLAFMVAGRMACCVSGQGLLVKVGRAGFPELVELAHVEPMTMRDTVSDSWVRVGIDALQDERALRLWVDRGLAANPPKPGS</sequence>
<dbReference type="Gene3D" id="3.30.1460.30">
    <property type="entry name" value="YgaC/TfoX-N like chaperone"/>
    <property type="match status" value="1"/>
</dbReference>
<dbReference type="InterPro" id="IPR007076">
    <property type="entry name" value="TfoX_N"/>
</dbReference>
<dbReference type="SUPFAM" id="SSF159894">
    <property type="entry name" value="YgaC/TfoX-N like"/>
    <property type="match status" value="1"/>
</dbReference>
<dbReference type="EMBL" id="JACYXZ010000005">
    <property type="protein sequence ID" value="MBD8871041.1"/>
    <property type="molecule type" value="Genomic_DNA"/>
</dbReference>
<evidence type="ECO:0000259" key="1">
    <source>
        <dbReference type="Pfam" id="PF04993"/>
    </source>
</evidence>
<evidence type="ECO:0000313" key="3">
    <source>
        <dbReference type="Proteomes" id="UP000616839"/>
    </source>
</evidence>